<gene>
    <name evidence="2" type="ORF">ACFP9W_13420</name>
</gene>
<evidence type="ECO:0000313" key="3">
    <source>
        <dbReference type="Proteomes" id="UP001596230"/>
    </source>
</evidence>
<dbReference type="InterPro" id="IPR016181">
    <property type="entry name" value="Acyl_CoA_acyltransferase"/>
</dbReference>
<dbReference type="RefSeq" id="WP_212713132.1">
    <property type="nucleotide sequence ID" value="NZ_JBHSUB010000015.1"/>
</dbReference>
<comment type="caution">
    <text evidence="2">The sequence shown here is derived from an EMBL/GenBank/DDBJ whole genome shotgun (WGS) entry which is preliminary data.</text>
</comment>
<keyword evidence="2" id="KW-0808">Transferase</keyword>
<dbReference type="GO" id="GO:0016746">
    <property type="term" value="F:acyltransferase activity"/>
    <property type="evidence" value="ECO:0007669"/>
    <property type="project" value="UniProtKB-KW"/>
</dbReference>
<proteinExistence type="predicted"/>
<dbReference type="Pfam" id="PF00583">
    <property type="entry name" value="Acetyltransf_1"/>
    <property type="match status" value="1"/>
</dbReference>
<dbReference type="Proteomes" id="UP001596230">
    <property type="component" value="Unassembled WGS sequence"/>
</dbReference>
<sequence length="188" mass="21324">MSLDFRQVREDETDDYQALILAAYAATKALGIHFDAASTSREKTRQHIQDHGVYALYDGTTLVSSATVRYPWGPLPGPFGLPHIGWFAAHPDYPGRHYGLKVMEQVERKILKEQLRAPAVSLGTAISHPWLKNMYRKRGFIPMHTADSGKGHITLYMKKILDESAHTLWLAQQALSPITNHRIEEKYD</sequence>
<protein>
    <submittedName>
        <fullName evidence="2">GNAT family N-acetyltransferase</fullName>
        <ecNumber evidence="2">2.3.-.-</ecNumber>
    </submittedName>
</protein>
<dbReference type="EMBL" id="JBHSUB010000015">
    <property type="protein sequence ID" value="MFC6379052.1"/>
    <property type="molecule type" value="Genomic_DNA"/>
</dbReference>
<dbReference type="InterPro" id="IPR000182">
    <property type="entry name" value="GNAT_dom"/>
</dbReference>
<keyword evidence="3" id="KW-1185">Reference proteome</keyword>
<dbReference type="Gene3D" id="3.40.630.30">
    <property type="match status" value="1"/>
</dbReference>
<evidence type="ECO:0000313" key="2">
    <source>
        <dbReference type="EMBL" id="MFC6379052.1"/>
    </source>
</evidence>
<reference evidence="3" key="1">
    <citation type="journal article" date="2019" name="Int. J. Syst. Evol. Microbiol.">
        <title>The Global Catalogue of Microorganisms (GCM) 10K type strain sequencing project: providing services to taxonomists for standard genome sequencing and annotation.</title>
        <authorList>
            <consortium name="The Broad Institute Genomics Platform"/>
            <consortium name="The Broad Institute Genome Sequencing Center for Infectious Disease"/>
            <person name="Wu L."/>
            <person name="Ma J."/>
        </authorList>
    </citation>
    <scope>NUCLEOTIDE SEQUENCE [LARGE SCALE GENOMIC DNA]</scope>
    <source>
        <strain evidence="3">CGMCC 1.18518</strain>
    </source>
</reference>
<evidence type="ECO:0000259" key="1">
    <source>
        <dbReference type="PROSITE" id="PS51186"/>
    </source>
</evidence>
<name>A0ABW1W2V7_9GAMM</name>
<dbReference type="SUPFAM" id="SSF55729">
    <property type="entry name" value="Acyl-CoA N-acyltransferases (Nat)"/>
    <property type="match status" value="1"/>
</dbReference>
<dbReference type="PROSITE" id="PS51186">
    <property type="entry name" value="GNAT"/>
    <property type="match status" value="1"/>
</dbReference>
<organism evidence="2 3">
    <name type="scientific">Tatumella terrea</name>
    <dbReference type="NCBI Taxonomy" id="419007"/>
    <lineage>
        <taxon>Bacteria</taxon>
        <taxon>Pseudomonadati</taxon>
        <taxon>Pseudomonadota</taxon>
        <taxon>Gammaproteobacteria</taxon>
        <taxon>Enterobacterales</taxon>
        <taxon>Erwiniaceae</taxon>
        <taxon>Tatumella</taxon>
    </lineage>
</organism>
<feature type="domain" description="N-acetyltransferase" evidence="1">
    <location>
        <begin position="3"/>
        <end position="162"/>
    </location>
</feature>
<dbReference type="EC" id="2.3.-.-" evidence="2"/>
<accession>A0ABW1W2V7</accession>
<keyword evidence="2" id="KW-0012">Acyltransferase</keyword>